<dbReference type="EMBL" id="BLKS01000001">
    <property type="protein sequence ID" value="GFG51555.1"/>
    <property type="molecule type" value="Genomic_DNA"/>
</dbReference>
<gene>
    <name evidence="1" type="ORF">MAGR_29960</name>
</gene>
<organism evidence="1 2">
    <name type="scientific">Mycolicibacterium agri</name>
    <name type="common">Mycobacterium agri</name>
    <dbReference type="NCBI Taxonomy" id="36811"/>
    <lineage>
        <taxon>Bacteria</taxon>
        <taxon>Bacillati</taxon>
        <taxon>Actinomycetota</taxon>
        <taxon>Actinomycetes</taxon>
        <taxon>Mycobacteriales</taxon>
        <taxon>Mycobacteriaceae</taxon>
        <taxon>Mycolicibacterium</taxon>
    </lineage>
</organism>
<proteinExistence type="predicted"/>
<protein>
    <submittedName>
        <fullName evidence="1">Uncharacterized protein</fullName>
    </submittedName>
</protein>
<accession>A0A7I9W1G7</accession>
<dbReference type="Proteomes" id="UP000465302">
    <property type="component" value="Unassembled WGS sequence"/>
</dbReference>
<sequence length="53" mass="6137">MKQVTAEDEWVVEAYMETDYSKLTKEDLERVLLDHALFILRGTDSIETGSDED</sequence>
<reference evidence="1 2" key="1">
    <citation type="journal article" date="2019" name="Emerg. Microbes Infect.">
        <title>Comprehensive subspecies identification of 175 nontuberculous mycobacteria species based on 7547 genomic profiles.</title>
        <authorList>
            <person name="Matsumoto Y."/>
            <person name="Kinjo T."/>
            <person name="Motooka D."/>
            <person name="Nabeya D."/>
            <person name="Jung N."/>
            <person name="Uechi K."/>
            <person name="Horii T."/>
            <person name="Iida T."/>
            <person name="Fujita J."/>
            <person name="Nakamura S."/>
        </authorList>
    </citation>
    <scope>NUCLEOTIDE SEQUENCE [LARGE SCALE GENOMIC DNA]</scope>
    <source>
        <strain evidence="1 2">JCM 6377</strain>
    </source>
</reference>
<dbReference type="AlphaFoldDB" id="A0A7I9W1G7"/>
<name>A0A7I9W1G7_MYCAG</name>
<evidence type="ECO:0000313" key="2">
    <source>
        <dbReference type="Proteomes" id="UP000465302"/>
    </source>
</evidence>
<comment type="caution">
    <text evidence="1">The sequence shown here is derived from an EMBL/GenBank/DDBJ whole genome shotgun (WGS) entry which is preliminary data.</text>
</comment>
<evidence type="ECO:0000313" key="1">
    <source>
        <dbReference type="EMBL" id="GFG51555.1"/>
    </source>
</evidence>